<dbReference type="AlphaFoldDB" id="A0A1B1NGF2"/>
<keyword evidence="5" id="KW-1185">Reference proteome</keyword>
<dbReference type="RefSeq" id="WP_157621880.1">
    <property type="nucleotide sequence ID" value="NZ_CP014989.1"/>
</dbReference>
<organism evidence="4 5">
    <name type="scientific">Serinicoccus hydrothermalis</name>
    <dbReference type="NCBI Taxonomy" id="1758689"/>
    <lineage>
        <taxon>Bacteria</taxon>
        <taxon>Bacillati</taxon>
        <taxon>Actinomycetota</taxon>
        <taxon>Actinomycetes</taxon>
        <taxon>Micrococcales</taxon>
        <taxon>Ornithinimicrobiaceae</taxon>
        <taxon>Serinicoccus</taxon>
    </lineage>
</organism>
<feature type="transmembrane region" description="Helical" evidence="2">
    <location>
        <begin position="231"/>
        <end position="250"/>
    </location>
</feature>
<proteinExistence type="predicted"/>
<feature type="transmembrane region" description="Helical" evidence="2">
    <location>
        <begin position="192"/>
        <end position="225"/>
    </location>
</feature>
<feature type="transmembrane region" description="Helical" evidence="2">
    <location>
        <begin position="332"/>
        <end position="355"/>
    </location>
</feature>
<keyword evidence="2" id="KW-1133">Transmembrane helix</keyword>
<dbReference type="OrthoDB" id="121140at2"/>
<dbReference type="STRING" id="1758689.SGUI_3110"/>
<keyword evidence="2" id="KW-0812">Transmembrane</keyword>
<dbReference type="InterPro" id="IPR057169">
    <property type="entry name" value="DUF7847"/>
</dbReference>
<dbReference type="Proteomes" id="UP000092482">
    <property type="component" value="Chromosome"/>
</dbReference>
<feature type="domain" description="DUF7847" evidence="3">
    <location>
        <begin position="91"/>
        <end position="354"/>
    </location>
</feature>
<reference evidence="4 5" key="1">
    <citation type="submission" date="2016-03" db="EMBL/GenBank/DDBJ databases">
        <title>Shallow-sea hydrothermal system.</title>
        <authorList>
            <person name="Tang K."/>
        </authorList>
    </citation>
    <scope>NUCLEOTIDE SEQUENCE [LARGE SCALE GENOMIC DNA]</scope>
    <source>
        <strain evidence="4 5">JLT9</strain>
    </source>
</reference>
<name>A0A1B1NGF2_9MICO</name>
<dbReference type="Pfam" id="PF25231">
    <property type="entry name" value="DUF7847"/>
    <property type="match status" value="1"/>
</dbReference>
<dbReference type="KEGG" id="serj:SGUI_3110"/>
<accession>A0A1B1NGF2</accession>
<feature type="compositionally biased region" description="Low complexity" evidence="1">
    <location>
        <begin position="45"/>
        <end position="69"/>
    </location>
</feature>
<evidence type="ECO:0000313" key="4">
    <source>
        <dbReference type="EMBL" id="ANS80506.1"/>
    </source>
</evidence>
<sequence>MSQPPFGPPPGDQGRPDGPPLPPPVPPGPMNDPGTGSTPPPPQWQQPQWHQPPQGGQQQPPAQQPQWQQLPPEQLARMHQPGVVPLRPLTLGDIFGGALQTMRRNPEATIGMGFIVLAVLLVPSLLLTLLLGNLLTGLSDLDLQGVTLTLGGLLSALSSIALTGMIVHVVGEAVLGDRASLAGTWRAVRSRLLALVGTVLLIGLLTVVALVALVLLLVLVVTVLGDGGLSILLVVLLTLAALVGFVWAACRLSLAPAPVVLERVGPWRGITRAWTLTKGAQSWRIVGITILAGIVTTILAAVIQVPVTAGLASALGPAGLDPLSPAVVLTDHALQLVVGALTIPFTAGVTALLYLDQRIRREGLDVSLVRSAQARAAQRSD</sequence>
<dbReference type="EMBL" id="CP014989">
    <property type="protein sequence ID" value="ANS80506.1"/>
    <property type="molecule type" value="Genomic_DNA"/>
</dbReference>
<feature type="transmembrane region" description="Helical" evidence="2">
    <location>
        <begin position="152"/>
        <end position="171"/>
    </location>
</feature>
<evidence type="ECO:0000259" key="3">
    <source>
        <dbReference type="Pfam" id="PF25231"/>
    </source>
</evidence>
<evidence type="ECO:0000313" key="5">
    <source>
        <dbReference type="Proteomes" id="UP000092482"/>
    </source>
</evidence>
<feature type="compositionally biased region" description="Pro residues" evidence="1">
    <location>
        <begin position="1"/>
        <end position="30"/>
    </location>
</feature>
<gene>
    <name evidence="4" type="ORF">SGUI_3110</name>
</gene>
<keyword evidence="2" id="KW-0472">Membrane</keyword>
<dbReference type="PATRIC" id="fig|1758689.4.peg.3239"/>
<feature type="region of interest" description="Disordered" evidence="1">
    <location>
        <begin position="1"/>
        <end position="69"/>
    </location>
</feature>
<evidence type="ECO:0000256" key="2">
    <source>
        <dbReference type="SAM" id="Phobius"/>
    </source>
</evidence>
<feature type="transmembrane region" description="Helical" evidence="2">
    <location>
        <begin position="285"/>
        <end position="312"/>
    </location>
</feature>
<evidence type="ECO:0000256" key="1">
    <source>
        <dbReference type="SAM" id="MobiDB-lite"/>
    </source>
</evidence>
<feature type="transmembrane region" description="Helical" evidence="2">
    <location>
        <begin position="110"/>
        <end position="132"/>
    </location>
</feature>
<protein>
    <submittedName>
        <fullName evidence="4">Membrane protein</fullName>
    </submittedName>
</protein>